<dbReference type="STRING" id="1509407.A0A0L1J6F0"/>
<dbReference type="GO" id="GO:0003677">
    <property type="term" value="F:DNA binding"/>
    <property type="evidence" value="ECO:0007669"/>
    <property type="project" value="InterPro"/>
</dbReference>
<evidence type="ECO:0000313" key="11">
    <source>
        <dbReference type="EMBL" id="KNG87319.1"/>
    </source>
</evidence>
<feature type="transmembrane region" description="Helical" evidence="9">
    <location>
        <begin position="117"/>
        <end position="138"/>
    </location>
</feature>
<dbReference type="RefSeq" id="XP_015408242.1">
    <property type="nucleotide sequence ID" value="XM_015549235.1"/>
</dbReference>
<evidence type="ECO:0000256" key="7">
    <source>
        <dbReference type="ARBA" id="ARBA00023242"/>
    </source>
</evidence>
<dbReference type="Pfam" id="PF00083">
    <property type="entry name" value="Sugar_tr"/>
    <property type="match status" value="2"/>
</dbReference>
<dbReference type="InterPro" id="IPR036259">
    <property type="entry name" value="MFS_trans_sf"/>
</dbReference>
<evidence type="ECO:0000256" key="4">
    <source>
        <dbReference type="ARBA" id="ARBA00023015"/>
    </source>
</evidence>
<dbReference type="SUPFAM" id="SSF103473">
    <property type="entry name" value="MFS general substrate transporter"/>
    <property type="match status" value="1"/>
</dbReference>
<feature type="domain" description="Major facilitator superfamily (MFS) profile" evidence="10">
    <location>
        <begin position="1"/>
        <end position="435"/>
    </location>
</feature>
<keyword evidence="12" id="KW-1185">Reference proteome</keyword>
<keyword evidence="3 9" id="KW-1133">Transmembrane helix</keyword>
<evidence type="ECO:0000256" key="9">
    <source>
        <dbReference type="SAM" id="Phobius"/>
    </source>
</evidence>
<protein>
    <recommendedName>
        <fullName evidence="10">Major facilitator superfamily (MFS) profile domain-containing protein</fullName>
    </recommendedName>
</protein>
<feature type="transmembrane region" description="Helical" evidence="9">
    <location>
        <begin position="250"/>
        <end position="271"/>
    </location>
</feature>
<dbReference type="PROSITE" id="PS00216">
    <property type="entry name" value="SUGAR_TRANSPORT_1"/>
    <property type="match status" value="1"/>
</dbReference>
<feature type="transmembrane region" description="Helical" evidence="9">
    <location>
        <begin position="195"/>
        <end position="215"/>
    </location>
</feature>
<evidence type="ECO:0000256" key="1">
    <source>
        <dbReference type="ARBA" id="ARBA00004141"/>
    </source>
</evidence>
<dbReference type="Pfam" id="PF04082">
    <property type="entry name" value="Fungal_trans"/>
    <property type="match status" value="1"/>
</dbReference>
<feature type="transmembrane region" description="Helical" evidence="9">
    <location>
        <begin position="411"/>
        <end position="431"/>
    </location>
</feature>
<feature type="transmembrane region" description="Helical" evidence="9">
    <location>
        <begin position="315"/>
        <end position="334"/>
    </location>
</feature>
<dbReference type="InterPro" id="IPR020846">
    <property type="entry name" value="MFS_dom"/>
</dbReference>
<keyword evidence="5 9" id="KW-0472">Membrane</keyword>
<feature type="transmembrane region" description="Helical" evidence="9">
    <location>
        <begin position="340"/>
        <end position="365"/>
    </location>
</feature>
<reference evidence="11 12" key="1">
    <citation type="submission" date="2014-06" db="EMBL/GenBank/DDBJ databases">
        <title>The Genome of the Aflatoxigenic Filamentous Fungus Aspergillus nomius.</title>
        <authorList>
            <person name="Moore M.G."/>
            <person name="Shannon B.M."/>
            <person name="Brian M.M."/>
        </authorList>
    </citation>
    <scope>NUCLEOTIDE SEQUENCE [LARGE SCALE GENOMIC DNA]</scope>
    <source>
        <strain evidence="11 12">NRRL 13137</strain>
    </source>
</reference>
<dbReference type="InterPro" id="IPR005829">
    <property type="entry name" value="Sugar_transporter_CS"/>
</dbReference>
<evidence type="ECO:0000256" key="5">
    <source>
        <dbReference type="ARBA" id="ARBA00023136"/>
    </source>
</evidence>
<dbReference type="OrthoDB" id="4898680at2759"/>
<evidence type="ECO:0000259" key="10">
    <source>
        <dbReference type="PROSITE" id="PS50850"/>
    </source>
</evidence>
<proteinExistence type="predicted"/>
<dbReference type="PANTHER" id="PTHR23508:SF10">
    <property type="entry name" value="CARBOXYLIC ACID TRANSPORTER PROTEIN HOMOLOG"/>
    <property type="match status" value="1"/>
</dbReference>
<feature type="region of interest" description="Disordered" evidence="8">
    <location>
        <begin position="465"/>
        <end position="490"/>
    </location>
</feature>
<evidence type="ECO:0000256" key="6">
    <source>
        <dbReference type="ARBA" id="ARBA00023163"/>
    </source>
</evidence>
<keyword evidence="6" id="KW-0804">Transcription</keyword>
<evidence type="ECO:0000313" key="12">
    <source>
        <dbReference type="Proteomes" id="UP000037505"/>
    </source>
</evidence>
<comment type="subcellular location">
    <subcellularLocation>
        <location evidence="1">Membrane</location>
        <topology evidence="1">Multi-pass membrane protein</topology>
    </subcellularLocation>
</comment>
<evidence type="ECO:0000256" key="3">
    <source>
        <dbReference type="ARBA" id="ARBA00022989"/>
    </source>
</evidence>
<dbReference type="InterPro" id="IPR005828">
    <property type="entry name" value="MFS_sugar_transport-like"/>
</dbReference>
<dbReference type="GO" id="GO:0008270">
    <property type="term" value="F:zinc ion binding"/>
    <property type="evidence" value="ECO:0007669"/>
    <property type="project" value="InterPro"/>
</dbReference>
<accession>A0A0L1J6F0</accession>
<dbReference type="EMBL" id="JNOM01000085">
    <property type="protein sequence ID" value="KNG87319.1"/>
    <property type="molecule type" value="Genomic_DNA"/>
</dbReference>
<keyword evidence="4" id="KW-0805">Transcription regulation</keyword>
<dbReference type="GeneID" id="26805782"/>
<dbReference type="PANTHER" id="PTHR23508">
    <property type="entry name" value="CARBOXYLIC ACID TRANSPORTER PROTEIN HOMOLOG"/>
    <property type="match status" value="1"/>
</dbReference>
<gene>
    <name evidence="11" type="ORF">ANOM_003978</name>
</gene>
<name>A0A0L1J6F0_ASPN3</name>
<dbReference type="GO" id="GO:0005886">
    <property type="term" value="C:plasma membrane"/>
    <property type="evidence" value="ECO:0007669"/>
    <property type="project" value="TreeGrafter"/>
</dbReference>
<comment type="caution">
    <text evidence="11">The sequence shown here is derived from an EMBL/GenBank/DDBJ whole genome shotgun (WGS) entry which is preliminary data.</text>
</comment>
<dbReference type="AlphaFoldDB" id="A0A0L1J6F0"/>
<keyword evidence="7" id="KW-0539">Nucleus</keyword>
<dbReference type="InterPro" id="IPR007219">
    <property type="entry name" value="XnlR_reg_dom"/>
</dbReference>
<dbReference type="GO" id="GO:0006351">
    <property type="term" value="P:DNA-templated transcription"/>
    <property type="evidence" value="ECO:0007669"/>
    <property type="project" value="InterPro"/>
</dbReference>
<feature type="compositionally biased region" description="Polar residues" evidence="8">
    <location>
        <begin position="465"/>
        <end position="477"/>
    </location>
</feature>
<dbReference type="Proteomes" id="UP000037505">
    <property type="component" value="Unassembled WGS sequence"/>
</dbReference>
<evidence type="ECO:0000256" key="2">
    <source>
        <dbReference type="ARBA" id="ARBA00022692"/>
    </source>
</evidence>
<feature type="transmembrane region" description="Helical" evidence="9">
    <location>
        <begin position="159"/>
        <end position="183"/>
    </location>
</feature>
<keyword evidence="2 9" id="KW-0812">Transmembrane</keyword>
<dbReference type="Gene3D" id="1.20.1250.20">
    <property type="entry name" value="MFS general substrate transporter like domains"/>
    <property type="match status" value="1"/>
</dbReference>
<sequence>MTSVESSPADSSMIKDADVTVSKWTGLQGRENTIESREDVEAGQSSKSSGVLNVIISGLALFSDGYNAQIREIFGMLFFGVLIDRMGRRTGVVAATAFLVLGIALAAAAHGKSELGMFWMMIIARGVAGFGAGGEYPVCATSATEAADETTKLRKNRGFLVASTTDFAVDLGFVSAGIVALIVLACYGQETRAGVWRISFGIGFVLPLFICFFRIRMINSTQYQKHSIKSRYPYGLILKRYWKPMLGTSLAWFCYDFVTYPFGIFSSTIIQQLMTDNSTVQNIGYGTVINCFYLPGCLLGGYLMDKIGRKQNMTLGFMLWSIWGFILGGALHPIQSVFPLFVVMYGIFMALGEMGPGVSTFLCAAESFPTPLRGHFLGFAAAVGKAGASIGTEVFTPIQNSFDTTAKGQQAVFLIASAFTVVGGLIAWFLIPDMSRELEDEDARFKAYLEENGYDVKLPLSDATSDFNMNQTRTHGGSLSLEEQPKEQQAHEDTAQLIALVWGYLMAERPTRGPAVRRNGTLQSCEPCRKAKLRISSPSLAMESTRLGANLEPTPELPGYLGATSYSAILAEHPSNLPFEIDHSTVTGTPVRAVDPDRLRAGLELLKLIYDFPIYDVLVRKLYSKKSIVVVPIAIIDAIIESIRSTFDSLDIRSDIEAQLQALVYQISHNTSRPLTTHRSMTAQEYCASFTGKNLRWESLGIVLTISGISLMSTSDNDPDLVQAAPSSEARERLRAQIVEASSICLNFCDQASSINELLGFAQYNDVMLKTQHFGDTSYQAWRRLGDLSATVYAAGFHQESSQADDCPFFLRQWRKICFASAFYADKAIATFVGRPPFINYRYCSLTPPMDLHEDVLVAGGEDLTNAISSLSMEGWNTQRQNYRVSMIRLRFLFSVYRDQALEVALGTGDDWDLVQKSNQIIEKARATLEAAPPFIRYDIHGQSEDAESYALSFPSLHMYLDYLYTIFLLQRVLVKRTNAGQEALIHTSREALSIVIRIGSECEPSMDLNRHYSWLILYYGVPSASVLILELLHQTQEIGPHSVMLPRAEIIRNLSVFLSCLSWVPRPTFGNYQTCKEAEKKLSHILDQIIDPQPIQREVFNDVTSGLDSFLDWYNPSNWDFNTDFLSSTDSFGLARN</sequence>
<dbReference type="GO" id="GO:0046943">
    <property type="term" value="F:carboxylic acid transmembrane transporter activity"/>
    <property type="evidence" value="ECO:0007669"/>
    <property type="project" value="TreeGrafter"/>
</dbReference>
<organism evidence="11 12">
    <name type="scientific">Aspergillus nomiae NRRL (strain ATCC 15546 / NRRL 13137 / CBS 260.88 / M93)</name>
    <dbReference type="NCBI Taxonomy" id="1509407"/>
    <lineage>
        <taxon>Eukaryota</taxon>
        <taxon>Fungi</taxon>
        <taxon>Dikarya</taxon>
        <taxon>Ascomycota</taxon>
        <taxon>Pezizomycotina</taxon>
        <taxon>Eurotiomycetes</taxon>
        <taxon>Eurotiomycetidae</taxon>
        <taxon>Eurotiales</taxon>
        <taxon>Aspergillaceae</taxon>
        <taxon>Aspergillus</taxon>
        <taxon>Aspergillus subgen. Circumdati</taxon>
    </lineage>
</organism>
<dbReference type="PROSITE" id="PS50850">
    <property type="entry name" value="MFS"/>
    <property type="match status" value="1"/>
</dbReference>
<dbReference type="CDD" id="cd12148">
    <property type="entry name" value="fungal_TF_MHR"/>
    <property type="match status" value="1"/>
</dbReference>
<feature type="transmembrane region" description="Helical" evidence="9">
    <location>
        <begin position="92"/>
        <end position="111"/>
    </location>
</feature>
<evidence type="ECO:0000256" key="8">
    <source>
        <dbReference type="SAM" id="MobiDB-lite"/>
    </source>
</evidence>
<feature type="transmembrane region" description="Helical" evidence="9">
    <location>
        <begin position="283"/>
        <end position="303"/>
    </location>
</feature>